<gene>
    <name evidence="2" type="ORF">CHYS00102_LOCUS14624</name>
</gene>
<dbReference type="EMBL" id="HBFR01020312">
    <property type="protein sequence ID" value="CAD8887426.1"/>
    <property type="molecule type" value="Transcribed_RNA"/>
</dbReference>
<feature type="region of interest" description="Disordered" evidence="1">
    <location>
        <begin position="127"/>
        <end position="162"/>
    </location>
</feature>
<organism evidence="2">
    <name type="scientific">Corethron hystrix</name>
    <dbReference type="NCBI Taxonomy" id="216773"/>
    <lineage>
        <taxon>Eukaryota</taxon>
        <taxon>Sar</taxon>
        <taxon>Stramenopiles</taxon>
        <taxon>Ochrophyta</taxon>
        <taxon>Bacillariophyta</taxon>
        <taxon>Coscinodiscophyceae</taxon>
        <taxon>Corethrophycidae</taxon>
        <taxon>Corethrales</taxon>
        <taxon>Corethraceae</taxon>
        <taxon>Corethron</taxon>
    </lineage>
</organism>
<name>A0A7S1BHM5_9STRA</name>
<accession>A0A7S1BHM5</accession>
<reference evidence="2" key="1">
    <citation type="submission" date="2021-01" db="EMBL/GenBank/DDBJ databases">
        <authorList>
            <person name="Corre E."/>
            <person name="Pelletier E."/>
            <person name="Niang G."/>
            <person name="Scheremetjew M."/>
            <person name="Finn R."/>
            <person name="Kale V."/>
            <person name="Holt S."/>
            <person name="Cochrane G."/>
            <person name="Meng A."/>
            <person name="Brown T."/>
            <person name="Cohen L."/>
        </authorList>
    </citation>
    <scope>NUCLEOTIDE SEQUENCE</scope>
    <source>
        <strain evidence="2">308</strain>
    </source>
</reference>
<evidence type="ECO:0000313" key="2">
    <source>
        <dbReference type="EMBL" id="CAD8887426.1"/>
    </source>
</evidence>
<protein>
    <submittedName>
        <fullName evidence="2">Uncharacterized protein</fullName>
    </submittedName>
</protein>
<sequence>MFPGVSFFYHILYSFHNALRGWVSSLPAASTIWAQESQSCIAPSLCDTWPLQMSLASSSATSRMPPCPVHYDCISALQEILPQWEMKQQYSKPSATKLDQYLDLFCLHGLLLGHNPNCGRWTHEAVPARPSSEKDENEAAGDPHPAIGIVPQPQPVQTGSSTRKKLVLRMKIGSHCRSAKYCIKLCQVFDMITADI</sequence>
<dbReference type="AlphaFoldDB" id="A0A7S1BHM5"/>
<evidence type="ECO:0000256" key="1">
    <source>
        <dbReference type="SAM" id="MobiDB-lite"/>
    </source>
</evidence>
<proteinExistence type="predicted"/>